<dbReference type="InterPro" id="IPR017517">
    <property type="entry name" value="Maleyloyr_isom"/>
</dbReference>
<keyword evidence="3" id="KW-1185">Reference proteome</keyword>
<dbReference type="Proteomes" id="UP001500967">
    <property type="component" value="Unassembled WGS sequence"/>
</dbReference>
<keyword evidence="2" id="KW-0413">Isomerase</keyword>
<dbReference type="Pfam" id="PF11716">
    <property type="entry name" value="MDMPI_N"/>
    <property type="match status" value="1"/>
</dbReference>
<dbReference type="EMBL" id="BAAAGX010000009">
    <property type="protein sequence ID" value="GAA0238305.1"/>
    <property type="molecule type" value="Genomic_DNA"/>
</dbReference>
<reference evidence="2 3" key="1">
    <citation type="journal article" date="2019" name="Int. J. Syst. Evol. Microbiol.">
        <title>The Global Catalogue of Microorganisms (GCM) 10K type strain sequencing project: providing services to taxonomists for standard genome sequencing and annotation.</title>
        <authorList>
            <consortium name="The Broad Institute Genomics Platform"/>
            <consortium name="The Broad Institute Genome Sequencing Center for Infectious Disease"/>
            <person name="Wu L."/>
            <person name="Ma J."/>
        </authorList>
    </citation>
    <scope>NUCLEOTIDE SEQUENCE [LARGE SCALE GENOMIC DNA]</scope>
    <source>
        <strain evidence="2 3">JCM 10425</strain>
    </source>
</reference>
<dbReference type="InterPro" id="IPR034660">
    <property type="entry name" value="DinB/YfiT-like"/>
</dbReference>
<organism evidence="2 3">
    <name type="scientific">Cryptosporangium japonicum</name>
    <dbReference type="NCBI Taxonomy" id="80872"/>
    <lineage>
        <taxon>Bacteria</taxon>
        <taxon>Bacillati</taxon>
        <taxon>Actinomycetota</taxon>
        <taxon>Actinomycetes</taxon>
        <taxon>Cryptosporangiales</taxon>
        <taxon>Cryptosporangiaceae</taxon>
        <taxon>Cryptosporangium</taxon>
    </lineage>
</organism>
<dbReference type="GO" id="GO:0016853">
    <property type="term" value="F:isomerase activity"/>
    <property type="evidence" value="ECO:0007669"/>
    <property type="project" value="UniProtKB-KW"/>
</dbReference>
<dbReference type="SUPFAM" id="SSF109854">
    <property type="entry name" value="DinB/YfiT-like putative metalloenzymes"/>
    <property type="match status" value="1"/>
</dbReference>
<dbReference type="Gene3D" id="1.20.120.450">
    <property type="entry name" value="dinb family like domain"/>
    <property type="match status" value="1"/>
</dbReference>
<protein>
    <submittedName>
        <fullName evidence="2">Maleylpyruvate isomerase family mycothiol-dependent enzyme</fullName>
    </submittedName>
</protein>
<feature type="domain" description="Mycothiol-dependent maleylpyruvate isomerase metal-binding" evidence="1">
    <location>
        <begin position="16"/>
        <end position="156"/>
    </location>
</feature>
<sequence>MDFGRPIDVRPLFPVERAELLALLGTLDEDAWHAPTPCPGWSVHDLVAHVVHDYLRRLSGGRDGWTGGWIPVPDAELGPVLNRANDEFVAAARGLSPRVLIGLLAGFGPQLDQYWASCDLEAPGLTVSWAVPDVPAPTWLDIAREYTEFWVHQQQIRAAVGRPGADSRRLMHPVVDAFLRALPRALDGAAGSSVTVFVTAPIDEAWTARRNSEGWSVRPGPDASPDVRLELAPDTLWQVATRGIEPADARERTKVDGEESLAAAALGLVSIVR</sequence>
<dbReference type="InterPro" id="IPR024344">
    <property type="entry name" value="MDMPI_metal-binding"/>
</dbReference>
<evidence type="ECO:0000259" key="1">
    <source>
        <dbReference type="Pfam" id="PF11716"/>
    </source>
</evidence>
<evidence type="ECO:0000313" key="3">
    <source>
        <dbReference type="Proteomes" id="UP001500967"/>
    </source>
</evidence>
<dbReference type="NCBIfam" id="TIGR03083">
    <property type="entry name" value="maleylpyruvate isomerase family mycothiol-dependent enzyme"/>
    <property type="match status" value="1"/>
</dbReference>
<accession>A0ABN0U4J4</accession>
<evidence type="ECO:0000313" key="2">
    <source>
        <dbReference type="EMBL" id="GAA0238305.1"/>
    </source>
</evidence>
<name>A0ABN0U4J4_9ACTN</name>
<proteinExistence type="predicted"/>
<gene>
    <name evidence="2" type="ORF">GCM10009539_24490</name>
</gene>
<comment type="caution">
    <text evidence="2">The sequence shown here is derived from an EMBL/GenBank/DDBJ whole genome shotgun (WGS) entry which is preliminary data.</text>
</comment>